<evidence type="ECO:0000256" key="1">
    <source>
        <dbReference type="ARBA" id="ARBA00004601"/>
    </source>
</evidence>
<dbReference type="PANTHER" id="PTHR12965">
    <property type="entry name" value="VACUOLAR PROTEIN SORTING 54"/>
    <property type="match status" value="1"/>
</dbReference>
<evidence type="ECO:0000313" key="11">
    <source>
        <dbReference type="EMBL" id="KAK0503510.1"/>
    </source>
</evidence>
<evidence type="ECO:0000256" key="6">
    <source>
        <dbReference type="ARBA" id="ARBA00023034"/>
    </source>
</evidence>
<feature type="compositionally biased region" description="Polar residues" evidence="8">
    <location>
        <begin position="1"/>
        <end position="13"/>
    </location>
</feature>
<evidence type="ECO:0000256" key="8">
    <source>
        <dbReference type="SAM" id="MobiDB-lite"/>
    </source>
</evidence>
<evidence type="ECO:0000259" key="9">
    <source>
        <dbReference type="Pfam" id="PF07928"/>
    </source>
</evidence>
<dbReference type="Gene3D" id="6.10.250.860">
    <property type="match status" value="1"/>
</dbReference>
<dbReference type="Pfam" id="PF07928">
    <property type="entry name" value="Vps54"/>
    <property type="match status" value="1"/>
</dbReference>
<feature type="domain" description="Vacuolar protein sorting-associated protein 54 N-terminal" evidence="10">
    <location>
        <begin position="176"/>
        <end position="337"/>
    </location>
</feature>
<comment type="caution">
    <text evidence="11">The sequence shown here is derived from an EMBL/GenBank/DDBJ whole genome shotgun (WGS) entry which is preliminary data.</text>
</comment>
<feature type="compositionally biased region" description="Low complexity" evidence="8">
    <location>
        <begin position="1140"/>
        <end position="1156"/>
    </location>
</feature>
<proteinExistence type="inferred from homology"/>
<keyword evidence="7" id="KW-0175">Coiled coil</keyword>
<reference evidence="11" key="1">
    <citation type="submission" date="2023-06" db="EMBL/GenBank/DDBJ databases">
        <authorList>
            <consortium name="Lawrence Berkeley National Laboratory"/>
            <person name="Ahrendt S."/>
            <person name="Sahu N."/>
            <person name="Indic B."/>
            <person name="Wong-Bajracharya J."/>
            <person name="Merenyi Z."/>
            <person name="Ke H.-M."/>
            <person name="Monk M."/>
            <person name="Kocsube S."/>
            <person name="Drula E."/>
            <person name="Lipzen A."/>
            <person name="Balint B."/>
            <person name="Henrissat B."/>
            <person name="Andreopoulos B."/>
            <person name="Martin F.M."/>
            <person name="Harder C.B."/>
            <person name="Rigling D."/>
            <person name="Ford K.L."/>
            <person name="Foster G.D."/>
            <person name="Pangilinan J."/>
            <person name="Papanicolaou A."/>
            <person name="Barry K."/>
            <person name="LaButti K."/>
            <person name="Viragh M."/>
            <person name="Koriabine M."/>
            <person name="Yan M."/>
            <person name="Riley R."/>
            <person name="Champramary S."/>
            <person name="Plett K.L."/>
            <person name="Tsai I.J."/>
            <person name="Slot J."/>
            <person name="Sipos G."/>
            <person name="Plett J."/>
            <person name="Nagy L.G."/>
            <person name="Grigoriev I.V."/>
        </authorList>
    </citation>
    <scope>NUCLEOTIDE SEQUENCE</scope>
    <source>
        <strain evidence="11">HWK02</strain>
    </source>
</reference>
<dbReference type="GO" id="GO:0005829">
    <property type="term" value="C:cytosol"/>
    <property type="evidence" value="ECO:0007669"/>
    <property type="project" value="GOC"/>
</dbReference>
<dbReference type="PANTHER" id="PTHR12965:SF0">
    <property type="entry name" value="VACUOLAR PROTEIN SORTING-ASSOCIATED PROTEIN 54"/>
    <property type="match status" value="1"/>
</dbReference>
<dbReference type="GO" id="GO:0006896">
    <property type="term" value="P:Golgi to vacuole transport"/>
    <property type="evidence" value="ECO:0007669"/>
    <property type="project" value="TreeGrafter"/>
</dbReference>
<dbReference type="GO" id="GO:0015031">
    <property type="term" value="P:protein transport"/>
    <property type="evidence" value="ECO:0007669"/>
    <property type="project" value="UniProtKB-KW"/>
</dbReference>
<keyword evidence="5" id="KW-0653">Protein transport</keyword>
<keyword evidence="12" id="KW-1185">Reference proteome</keyword>
<dbReference type="GO" id="GO:0019905">
    <property type="term" value="F:syntaxin binding"/>
    <property type="evidence" value="ECO:0007669"/>
    <property type="project" value="TreeGrafter"/>
</dbReference>
<sequence length="1216" mass="132420">MSDSNTSGVSRPTSPVPPLPDTARPYRFNWDPASRQPGPESVSGTTTDGRGPDYYNTIPRLGHLNLNSSTAILSLGALPAEWSSSKHGFHAISTVLNNPHKRQAPPKAHSALPSVHPAELPRVRRKDFDPYLHAIASEWERFENAHQPEAGPSTPRPSFSHASSYPTNAKSLPSLDSVPSVFFESNFNLADPRTFANVTEQDGQDPDVDPTALAHSLPLLEKFSHYADTIELHLTHEISLRSSSFFAALSNLHHLQSESASCLSQISRLRELLQDVDNDVAKKGLEVVEMEKKKGNLKKIDEGIEGIKGIVEVSATARQLVSQGQWGDALNIVDNLEHTWTAEDAPQAQNGVSQPIPSMPGNGRLPPLPATPEEASEPPEMLPEISLSSRPSLAVPLASLQAFSALPGHLRSLTMEIVSSLSNNFCSTLREDLLHKIDMKESRSPRQMNEGLKDSLSPLLEGLVRTKGLRQATSAWREAALSQVGGINFPDIDEENDPARMSDRQLQNGSETHAGLGNHLREMKHIDFMEILRATYKCLLGAMEGLWTQGMIIGEVLEAIYKLKCVFPQHARHVRQRPTFFLLADISLVRIRAVQSDLTDILGSVTELAHVMVAKVISVRSEPHTSLPLHEFWEFFNETWSFVIGCEVICRRMVVGLRGAVVGQGKTFLQAFHQIRLTQSAKLVEDEQWNPCDVPQPLQHLADLLVESAVKDSPEMVIQPPQPESTPASPSKSAANGIKSFFSSSPMKSLAQSSSSSSSLAGGSHKHLHIEDRAYFTVSATSEVLYLLLDYVKVIVNFGMLVTDTMSRVIEFLKAFNSRTCQVVLGAGAMRSAGLKNITAKHLALASQSLSIMIALIPYVRETFRRHLSSKQAVMLVEFDKLKRDYQEHQNEIHAKLIAIMGERLSAHIKSLQALDWSIPKEGGEANEYIVVLTKETVTLHKVLSRYLSTGIVQDVMTQVFAAINHRLSEEYTKLELPHAAAKTRLLADARHFYQKIGELKNVGVPSNMLEVVISEKSLPRPTVPPTPTRSDSLAVNSAAWGSNTNLRLKGLLSGRKSSFDKVLPTPTSPLPPPSNGINGTSKPGINGRESPLPPPPIQEEGAGGDPPSSGFKQIEVTEPEASESAETQSGPQQEDNVGQSTPPTQSSSSEATPSSEEIRTMATPVQSEAQGPSPSPTLDGAPDSSPSKDDVPAETIQNPPIDGSVPPASAVHSGS</sequence>
<evidence type="ECO:0000256" key="4">
    <source>
        <dbReference type="ARBA" id="ARBA00022448"/>
    </source>
</evidence>
<evidence type="ECO:0000256" key="5">
    <source>
        <dbReference type="ARBA" id="ARBA00022927"/>
    </source>
</evidence>
<feature type="compositionally biased region" description="Polar residues" evidence="8">
    <location>
        <begin position="1164"/>
        <end position="1173"/>
    </location>
</feature>
<dbReference type="GO" id="GO:0000938">
    <property type="term" value="C:GARP complex"/>
    <property type="evidence" value="ECO:0007669"/>
    <property type="project" value="InterPro"/>
</dbReference>
<comment type="subcellular location">
    <subcellularLocation>
        <location evidence="1">Golgi apparatus</location>
        <location evidence="1">trans-Golgi network</location>
    </subcellularLocation>
</comment>
<dbReference type="GO" id="GO:0042147">
    <property type="term" value="P:retrograde transport, endosome to Golgi"/>
    <property type="evidence" value="ECO:0007669"/>
    <property type="project" value="InterPro"/>
</dbReference>
<keyword evidence="6" id="KW-0333">Golgi apparatus</keyword>
<protein>
    <recommendedName>
        <fullName evidence="3">Vacuolar protein sorting-associated protein 54</fullName>
    </recommendedName>
</protein>
<feature type="compositionally biased region" description="Polar residues" evidence="8">
    <location>
        <begin position="1125"/>
        <end position="1139"/>
    </location>
</feature>
<evidence type="ECO:0000256" key="7">
    <source>
        <dbReference type="ARBA" id="ARBA00023054"/>
    </source>
</evidence>
<evidence type="ECO:0000313" key="12">
    <source>
        <dbReference type="Proteomes" id="UP001175228"/>
    </source>
</evidence>
<dbReference type="AlphaFoldDB" id="A0AA39QK72"/>
<gene>
    <name evidence="11" type="ORF">EDD18DRAFT_1422866</name>
</gene>
<feature type="region of interest" description="Disordered" evidence="8">
    <location>
        <begin position="1058"/>
        <end position="1216"/>
    </location>
</feature>
<dbReference type="Pfam" id="PF10475">
    <property type="entry name" value="Vps54_N"/>
    <property type="match status" value="1"/>
</dbReference>
<evidence type="ECO:0000256" key="3">
    <source>
        <dbReference type="ARBA" id="ARBA00017665"/>
    </source>
</evidence>
<feature type="region of interest" description="Disordered" evidence="8">
    <location>
        <begin position="145"/>
        <end position="166"/>
    </location>
</feature>
<dbReference type="InterPro" id="IPR012501">
    <property type="entry name" value="Vps54_C"/>
</dbReference>
<evidence type="ECO:0000256" key="2">
    <source>
        <dbReference type="ARBA" id="ARBA00009150"/>
    </source>
</evidence>
<comment type="similarity">
    <text evidence="2">Belongs to the VPS54 family.</text>
</comment>
<dbReference type="Proteomes" id="UP001175228">
    <property type="component" value="Unassembled WGS sequence"/>
</dbReference>
<dbReference type="EMBL" id="JAUEPU010000004">
    <property type="protein sequence ID" value="KAK0503510.1"/>
    <property type="molecule type" value="Genomic_DNA"/>
</dbReference>
<keyword evidence="4" id="KW-0813">Transport</keyword>
<dbReference type="InterPro" id="IPR019515">
    <property type="entry name" value="VPS54_N"/>
</dbReference>
<name>A0AA39QK72_9AGAR</name>
<evidence type="ECO:0000259" key="10">
    <source>
        <dbReference type="Pfam" id="PF10475"/>
    </source>
</evidence>
<dbReference type="InterPro" id="IPR039745">
    <property type="entry name" value="Vps54"/>
</dbReference>
<organism evidence="11 12">
    <name type="scientific">Armillaria luteobubalina</name>
    <dbReference type="NCBI Taxonomy" id="153913"/>
    <lineage>
        <taxon>Eukaryota</taxon>
        <taxon>Fungi</taxon>
        <taxon>Dikarya</taxon>
        <taxon>Basidiomycota</taxon>
        <taxon>Agaricomycotina</taxon>
        <taxon>Agaricomycetes</taxon>
        <taxon>Agaricomycetidae</taxon>
        <taxon>Agaricales</taxon>
        <taxon>Marasmiineae</taxon>
        <taxon>Physalacriaceae</taxon>
        <taxon>Armillaria</taxon>
    </lineage>
</organism>
<feature type="region of interest" description="Disordered" evidence="8">
    <location>
        <begin position="1"/>
        <end position="54"/>
    </location>
</feature>
<feature type="region of interest" description="Disordered" evidence="8">
    <location>
        <begin position="99"/>
        <end position="118"/>
    </location>
</feature>
<feature type="region of interest" description="Disordered" evidence="8">
    <location>
        <begin position="348"/>
        <end position="384"/>
    </location>
</feature>
<feature type="domain" description="Vacuolar protein sorting-associated protein 54 C-terminal" evidence="9">
    <location>
        <begin position="773"/>
        <end position="904"/>
    </location>
</feature>
<feature type="compositionally biased region" description="Polar residues" evidence="8">
    <location>
        <begin position="156"/>
        <end position="166"/>
    </location>
</feature>
<accession>A0AA39QK72</accession>